<dbReference type="InterPro" id="IPR015421">
    <property type="entry name" value="PyrdxlP-dep_Trfase_major"/>
</dbReference>
<dbReference type="PROSITE" id="PS00600">
    <property type="entry name" value="AA_TRANSFER_CLASS_3"/>
    <property type="match status" value="1"/>
</dbReference>
<dbReference type="GO" id="GO:0005737">
    <property type="term" value="C:cytoplasm"/>
    <property type="evidence" value="ECO:0007669"/>
    <property type="project" value="UniProtKB-SubCell"/>
</dbReference>
<dbReference type="NCBIfam" id="TIGR00713">
    <property type="entry name" value="hemL"/>
    <property type="match status" value="1"/>
</dbReference>
<keyword evidence="6 7" id="KW-0627">Porphyrin biosynthesis</keyword>
<dbReference type="GO" id="GO:0042286">
    <property type="term" value="F:glutamate-1-semialdehyde 2,1-aminomutase activity"/>
    <property type="evidence" value="ECO:0007669"/>
    <property type="project" value="UniProtKB-UniRule"/>
</dbReference>
<comment type="catalytic activity">
    <reaction evidence="7">
        <text>(S)-4-amino-5-oxopentanoate = 5-aminolevulinate</text>
        <dbReference type="Rhea" id="RHEA:14265"/>
        <dbReference type="ChEBI" id="CHEBI:57501"/>
        <dbReference type="ChEBI" id="CHEBI:356416"/>
        <dbReference type="EC" id="5.4.3.8"/>
    </reaction>
</comment>
<comment type="subunit">
    <text evidence="7">Homodimer.</text>
</comment>
<gene>
    <name evidence="7 8" type="primary">hemL</name>
    <name evidence="8" type="ORF">ENP23_12670</name>
</gene>
<name>A0A7C1XES0_9PSED</name>
<reference evidence="8" key="1">
    <citation type="journal article" date="2020" name="mSystems">
        <title>Genome- and Community-Level Interaction Insights into Carbon Utilization and Element Cycling Functions of Hydrothermarchaeota in Hydrothermal Sediment.</title>
        <authorList>
            <person name="Zhou Z."/>
            <person name="Liu Y."/>
            <person name="Xu W."/>
            <person name="Pan J."/>
            <person name="Luo Z.H."/>
            <person name="Li M."/>
        </authorList>
    </citation>
    <scope>NUCLEOTIDE SEQUENCE [LARGE SCALE GENOMIC DNA]</scope>
    <source>
        <strain evidence="8">SpSt-200</strain>
    </source>
</reference>
<evidence type="ECO:0000313" key="8">
    <source>
        <dbReference type="EMBL" id="HEF26619.1"/>
    </source>
</evidence>
<dbReference type="EMBL" id="DSIN01000022">
    <property type="protein sequence ID" value="HEF26619.1"/>
    <property type="molecule type" value="Genomic_DNA"/>
</dbReference>
<sequence>MSRSETLFANAQKHIPGGVNSPVRAFKSVGGTPLFFKHAVGAYVTDEDDKRYVDYVGSWGPMILGHSHPDVLDAVRKQLEHGLSYGAPTAMETEMADLVCSIVPSMEMVRMVSSGTEATMSAIRLARGFTGRDSIIKFEGCYHGHSDSLLVKAGSGALTLGVPSSPGVPAAFAKHTLTLPFNDIDAVKAMLADVGQEVACIIVEPVAGNMNCVPPAPGFLQGLREACDEHGVVLIFDEVMTGFRVALGGAQAYYGVKPDLSTFGKIIGGGMPVGCFGGKREIMSHIAPLGPVYQAGTLSGNPLAMAAGLTTLRLISRPGFHDELSAFTTRLLEGLQQRADAAGIPFVTTQAGGMFGLYFSDAKEIVTFQDVMTSDANRFKQFFHLMLEGGVYLAPSAFEAGFTSIAHGEAELQQTLDAAEKAFAQLK</sequence>
<dbReference type="NCBIfam" id="NF000818">
    <property type="entry name" value="PRK00062.1"/>
    <property type="match status" value="1"/>
</dbReference>
<evidence type="ECO:0000256" key="4">
    <source>
        <dbReference type="ARBA" id="ARBA00022898"/>
    </source>
</evidence>
<dbReference type="GO" id="GO:0030170">
    <property type="term" value="F:pyridoxal phosphate binding"/>
    <property type="evidence" value="ECO:0007669"/>
    <property type="project" value="InterPro"/>
</dbReference>
<comment type="cofactor">
    <cofactor evidence="1 7">
        <name>pyridoxal 5'-phosphate</name>
        <dbReference type="ChEBI" id="CHEBI:597326"/>
    </cofactor>
</comment>
<dbReference type="Gene3D" id="3.40.640.10">
    <property type="entry name" value="Type I PLP-dependent aspartate aminotransferase-like (Major domain)"/>
    <property type="match status" value="1"/>
</dbReference>
<evidence type="ECO:0000256" key="5">
    <source>
        <dbReference type="ARBA" id="ARBA00023235"/>
    </source>
</evidence>
<dbReference type="GO" id="GO:0006782">
    <property type="term" value="P:protoporphyrinogen IX biosynthetic process"/>
    <property type="evidence" value="ECO:0007669"/>
    <property type="project" value="UniProtKB-UniRule"/>
</dbReference>
<dbReference type="PANTHER" id="PTHR43713">
    <property type="entry name" value="GLUTAMATE-1-SEMIALDEHYDE 2,1-AMINOMUTASE"/>
    <property type="match status" value="1"/>
</dbReference>
<organism evidence="8">
    <name type="scientific">Pseudomonas graminis</name>
    <dbReference type="NCBI Taxonomy" id="158627"/>
    <lineage>
        <taxon>Bacteria</taxon>
        <taxon>Pseudomonadati</taxon>
        <taxon>Pseudomonadota</taxon>
        <taxon>Gammaproteobacteria</taxon>
        <taxon>Pseudomonadales</taxon>
        <taxon>Pseudomonadaceae</taxon>
        <taxon>Pseudomonas</taxon>
    </lineage>
</organism>
<dbReference type="InterPro" id="IPR004639">
    <property type="entry name" value="4pyrrol_synth_GluAld_NH2Trfase"/>
</dbReference>
<keyword evidence="7" id="KW-0963">Cytoplasm</keyword>
<evidence type="ECO:0000256" key="6">
    <source>
        <dbReference type="ARBA" id="ARBA00023244"/>
    </source>
</evidence>
<evidence type="ECO:0000256" key="1">
    <source>
        <dbReference type="ARBA" id="ARBA00001933"/>
    </source>
</evidence>
<protein>
    <recommendedName>
        <fullName evidence="7">Glutamate-1-semialdehyde 2,1-aminomutase</fullName>
        <shortName evidence="7">GSA</shortName>
        <ecNumber evidence="7">5.4.3.8</ecNumber>
    </recommendedName>
    <alternativeName>
        <fullName evidence="7">Glutamate-1-semialdehyde aminotransferase</fullName>
        <shortName evidence="7">GSA-AT</shortName>
    </alternativeName>
</protein>
<evidence type="ECO:0000256" key="2">
    <source>
        <dbReference type="ARBA" id="ARBA00004819"/>
    </source>
</evidence>
<dbReference type="UniPathway" id="UPA00251">
    <property type="reaction ID" value="UER00317"/>
</dbReference>
<dbReference type="CDD" id="cd00610">
    <property type="entry name" value="OAT_like"/>
    <property type="match status" value="1"/>
</dbReference>
<dbReference type="InterPro" id="IPR049704">
    <property type="entry name" value="Aminotrans_3_PPA_site"/>
</dbReference>
<dbReference type="InterPro" id="IPR015422">
    <property type="entry name" value="PyrdxlP-dep_Trfase_small"/>
</dbReference>
<dbReference type="InterPro" id="IPR015424">
    <property type="entry name" value="PyrdxlP-dep_Trfase"/>
</dbReference>
<dbReference type="Gene3D" id="3.90.1150.10">
    <property type="entry name" value="Aspartate Aminotransferase, domain 1"/>
    <property type="match status" value="1"/>
</dbReference>
<dbReference type="GO" id="GO:0008483">
    <property type="term" value="F:transaminase activity"/>
    <property type="evidence" value="ECO:0007669"/>
    <property type="project" value="InterPro"/>
</dbReference>
<evidence type="ECO:0000256" key="7">
    <source>
        <dbReference type="HAMAP-Rule" id="MF_00375"/>
    </source>
</evidence>
<feature type="modified residue" description="N6-(pyridoxal phosphate)lysine" evidence="7">
    <location>
        <position position="265"/>
    </location>
</feature>
<dbReference type="EC" id="5.4.3.8" evidence="7"/>
<dbReference type="PANTHER" id="PTHR43713:SF3">
    <property type="entry name" value="GLUTAMATE-1-SEMIALDEHYDE 2,1-AMINOMUTASE 1, CHLOROPLASTIC-RELATED"/>
    <property type="match status" value="1"/>
</dbReference>
<keyword evidence="4 7" id="KW-0663">Pyridoxal phosphate</keyword>
<comment type="caution">
    <text evidence="8">The sequence shown here is derived from an EMBL/GenBank/DDBJ whole genome shotgun (WGS) entry which is preliminary data.</text>
</comment>
<accession>A0A7C1XES0</accession>
<keyword evidence="5 7" id="KW-0413">Isomerase</keyword>
<dbReference type="FunFam" id="3.40.640.10:FF:000021">
    <property type="entry name" value="Glutamate-1-semialdehyde 2,1-aminomutase"/>
    <property type="match status" value="1"/>
</dbReference>
<comment type="similarity">
    <text evidence="3 7">Belongs to the class-III pyridoxal-phosphate-dependent aminotransferase family. HemL subfamily.</text>
</comment>
<comment type="pathway">
    <text evidence="2">Porphyrin-containing compound metabolism; protoporphyrin-IX biosynthesis; 5-aminolevulinate from L-glutamyl-tRNA(Glu): step 2/2.</text>
</comment>
<dbReference type="InterPro" id="IPR005814">
    <property type="entry name" value="Aminotrans_3"/>
</dbReference>
<evidence type="ECO:0000256" key="3">
    <source>
        <dbReference type="ARBA" id="ARBA00008981"/>
    </source>
</evidence>
<dbReference type="HAMAP" id="MF_00375">
    <property type="entry name" value="HemL_aminotrans_3"/>
    <property type="match status" value="1"/>
</dbReference>
<dbReference type="Pfam" id="PF00202">
    <property type="entry name" value="Aminotran_3"/>
    <property type="match status" value="1"/>
</dbReference>
<dbReference type="SUPFAM" id="SSF53383">
    <property type="entry name" value="PLP-dependent transferases"/>
    <property type="match status" value="1"/>
</dbReference>
<dbReference type="AlphaFoldDB" id="A0A7C1XES0"/>
<comment type="subcellular location">
    <subcellularLocation>
        <location evidence="7">Cytoplasm</location>
    </subcellularLocation>
</comment>
<proteinExistence type="inferred from homology"/>